<dbReference type="InterPro" id="IPR051043">
    <property type="entry name" value="Sulfatase_Mod_Factor_Kinase"/>
</dbReference>
<comment type="caution">
    <text evidence="4">The sequence shown here is derived from an EMBL/GenBank/DDBJ whole genome shotgun (WGS) entry which is preliminary data.</text>
</comment>
<keyword evidence="1" id="KW-0812">Transmembrane</keyword>
<dbReference type="STRING" id="56804.BAE46_03855"/>
<evidence type="ECO:0000313" key="4">
    <source>
        <dbReference type="EMBL" id="GAB54261.1"/>
    </source>
</evidence>
<keyword evidence="5" id="KW-1185">Reference proteome</keyword>
<dbReference type="OrthoDB" id="9768004at2"/>
<evidence type="ECO:0000259" key="3">
    <source>
        <dbReference type="Pfam" id="PF08308"/>
    </source>
</evidence>
<organism evidence="4 5">
    <name type="scientific">Glaciecola punicea ACAM 611</name>
    <dbReference type="NCBI Taxonomy" id="1121923"/>
    <lineage>
        <taxon>Bacteria</taxon>
        <taxon>Pseudomonadati</taxon>
        <taxon>Pseudomonadota</taxon>
        <taxon>Gammaproteobacteria</taxon>
        <taxon>Alteromonadales</taxon>
        <taxon>Alteromonadaceae</taxon>
        <taxon>Glaciecola</taxon>
    </lineage>
</organism>
<reference evidence="4 5" key="1">
    <citation type="journal article" date="2012" name="J. Bacteriol.">
        <title>Genome sequence of proteorhodopsin-containing sea ice bacterium Glaciecola punicea ACAM 611T.</title>
        <authorList>
            <person name="Qin Q.-L."/>
            <person name="Xie B.-B."/>
            <person name="Shu Y.-L."/>
            <person name="Rong J.-C."/>
            <person name="Zhao D.-L."/>
            <person name="Zhang X.-Y."/>
            <person name="Chen X.-L."/>
            <person name="Zhou B.-C."/>
            <person name="Zhanga Y.-Z."/>
        </authorList>
    </citation>
    <scope>NUCLEOTIDE SEQUENCE [LARGE SCALE GENOMIC DNA]</scope>
    <source>
        <strain evidence="4 5">ACAM 611</strain>
    </source>
</reference>
<dbReference type="PANTHER" id="PTHR23150:SF19">
    <property type="entry name" value="FORMYLGLYCINE-GENERATING ENZYME"/>
    <property type="match status" value="1"/>
</dbReference>
<dbReference type="EMBL" id="BAET01000002">
    <property type="protein sequence ID" value="GAB54261.1"/>
    <property type="molecule type" value="Genomic_DNA"/>
</dbReference>
<dbReference type="Proteomes" id="UP000053586">
    <property type="component" value="Unassembled WGS sequence"/>
</dbReference>
<sequence length="674" mass="73789">MQPIDSKIKRAQRKGAGVYVLTGLLTLGVLGAFGLWLFFIKGFSVLVGPSDALSSAKIELVSGFAWVGNSSVYTLGGEVSIKVSAPTFEPSLVSINDQSPSTIDIMLMPSPAVINAQAILGENSRSQTQYLAQTQWFLDGVLIYIGAELEYKTAPGSYQLRATNPYFTASIQSLSLVRAQTVELSARLGEVSGIITINSLPSGVEVNIDGDNQGKTPLIFAAKGGRYAVRLSSDDYLTIEETIAVQTNTLSPVRNYQLLPKPGVLNISASPNNGLLLINNIEYSLGQIDLAANKPHKIHYTKAGHTSYINTINVNKETPTRINVSLTPLYGQVTITTNVPAALIVNGNSTQKSPVSARFLAVKQSVTASAQGFRSASTSFTPQANKTNNVNINLLTEFAARKAEGKPLFINTLSIAMRKFNGDAFTMGSPANETGRRRNEHQVDLDFSRPFWVSEKEITQTQFSAFLGASTGVNSNLPITGISWLEAAQYCNWLSQQEGLPVFYRFNNGRYMGADVSSNGYRLPTEGEWEWLAKKAKRAVSTVYVWGNQEKLRDNQGNFADKSMNTAQLIFFDDYEDGKAGPADVGSFKADRIGLYDLDGNVSEWVHDYYTTSLPDMSKRHLDYLGAARGESWVIKGGNYETGRLRELRAAFREFSSSGKETIGFRIARYDSRE</sequence>
<evidence type="ECO:0000313" key="5">
    <source>
        <dbReference type="Proteomes" id="UP000053586"/>
    </source>
</evidence>
<dbReference type="Gene3D" id="3.90.1580.10">
    <property type="entry name" value="paralog of FGE (formylglycine-generating enzyme)"/>
    <property type="match status" value="1"/>
</dbReference>
<proteinExistence type="predicted"/>
<reference evidence="4 5" key="2">
    <citation type="journal article" date="2017" name="Antonie Van Leeuwenhoek">
        <title>Rhizobium rhizosphaerae sp. nov., a novel species isolated from rice rhizosphere.</title>
        <authorList>
            <person name="Zhao J.J."/>
            <person name="Zhang J."/>
            <person name="Zhang R.J."/>
            <person name="Zhang C.W."/>
            <person name="Yin H.Q."/>
            <person name="Zhang X.X."/>
        </authorList>
    </citation>
    <scope>NUCLEOTIDE SEQUENCE [LARGE SCALE GENOMIC DNA]</scope>
    <source>
        <strain evidence="4 5">ACAM 611</strain>
    </source>
</reference>
<dbReference type="GO" id="GO:0120147">
    <property type="term" value="F:formylglycine-generating oxidase activity"/>
    <property type="evidence" value="ECO:0007669"/>
    <property type="project" value="TreeGrafter"/>
</dbReference>
<keyword evidence="1" id="KW-0472">Membrane</keyword>
<dbReference type="eggNOG" id="COG1262">
    <property type="taxonomic scope" value="Bacteria"/>
</dbReference>
<dbReference type="Pfam" id="PF03781">
    <property type="entry name" value="FGE-sulfatase"/>
    <property type="match status" value="1"/>
</dbReference>
<protein>
    <recommendedName>
        <fullName evidence="6">Sulfatase-modifying factor enzyme domain-containing protein</fullName>
    </recommendedName>
</protein>
<feature type="transmembrane region" description="Helical" evidence="1">
    <location>
        <begin position="16"/>
        <end position="39"/>
    </location>
</feature>
<evidence type="ECO:0008006" key="6">
    <source>
        <dbReference type="Google" id="ProtNLM"/>
    </source>
</evidence>
<name>H5T7I4_9ALTE</name>
<accession>H5T7I4</accession>
<gene>
    <name evidence="4" type="ORF">GPUN_0107</name>
</gene>
<dbReference type="InterPro" id="IPR005532">
    <property type="entry name" value="SUMF_dom"/>
</dbReference>
<dbReference type="InterPro" id="IPR016187">
    <property type="entry name" value="CTDL_fold"/>
</dbReference>
<dbReference type="InterPro" id="IPR042095">
    <property type="entry name" value="SUMF_sf"/>
</dbReference>
<dbReference type="Pfam" id="PF08308">
    <property type="entry name" value="PEGA"/>
    <property type="match status" value="1"/>
</dbReference>
<evidence type="ECO:0000256" key="1">
    <source>
        <dbReference type="SAM" id="Phobius"/>
    </source>
</evidence>
<feature type="domain" description="PEGA" evidence="3">
    <location>
        <begin position="193"/>
        <end position="248"/>
    </location>
</feature>
<dbReference type="SUPFAM" id="SSF56436">
    <property type="entry name" value="C-type lectin-like"/>
    <property type="match status" value="1"/>
</dbReference>
<keyword evidence="1" id="KW-1133">Transmembrane helix</keyword>
<dbReference type="AlphaFoldDB" id="H5T7I4"/>
<evidence type="ECO:0000259" key="2">
    <source>
        <dbReference type="Pfam" id="PF03781"/>
    </source>
</evidence>
<dbReference type="PANTHER" id="PTHR23150">
    <property type="entry name" value="SULFATASE MODIFYING FACTOR 1, 2"/>
    <property type="match status" value="1"/>
</dbReference>
<dbReference type="RefSeq" id="WP_006002312.1">
    <property type="nucleotide sequence ID" value="NZ_BAET01000002.1"/>
</dbReference>
<feature type="domain" description="Sulfatase-modifying factor enzyme-like" evidence="2">
    <location>
        <begin position="424"/>
        <end position="669"/>
    </location>
</feature>
<dbReference type="InterPro" id="IPR013229">
    <property type="entry name" value="PEGA"/>
</dbReference>